<name>A0A1G1WEQ4_9BACT</name>
<proteinExistence type="predicted"/>
<evidence type="ECO:0000313" key="2">
    <source>
        <dbReference type="Proteomes" id="UP000177588"/>
    </source>
</evidence>
<evidence type="ECO:0000313" key="1">
    <source>
        <dbReference type="EMBL" id="OGY26111.1"/>
    </source>
</evidence>
<dbReference type="AlphaFoldDB" id="A0A1G1WEQ4"/>
<sequence length="225" mass="25541">MDAAKITAVFVDLALRHDRWDEIKELPDDELRVLFKTVVAAGFEPKSVVLGKLRGNYLEQDGSRTGETYPINGLCPVKVISQEGGDHYFATGWLDCALRRVVGGAKNGEDRECLIEVVRSEIERSIPLLPIQLTPEGDLLREYPRSPLAFGLAYFVDHVRDDWQLSTCVGVHAYCHGWMDRHRATATHDVIVCRGCHLRVLFPKKIRTYGQLRHYMETQRVQVPA</sequence>
<gene>
    <name evidence="1" type="ORF">A2Z24_01795</name>
</gene>
<accession>A0A1G1WEQ4</accession>
<protein>
    <submittedName>
        <fullName evidence="1">Uncharacterized protein</fullName>
    </submittedName>
</protein>
<comment type="caution">
    <text evidence="1">The sequence shown here is derived from an EMBL/GenBank/DDBJ whole genome shotgun (WGS) entry which is preliminary data.</text>
</comment>
<organism evidence="1 2">
    <name type="scientific">Candidatus Woykebacteria bacterium RBG_16_44_10</name>
    <dbReference type="NCBI Taxonomy" id="1802597"/>
    <lineage>
        <taxon>Bacteria</taxon>
        <taxon>Candidatus Woykeibacteriota</taxon>
    </lineage>
</organism>
<reference evidence="1 2" key="1">
    <citation type="journal article" date="2016" name="Nat. Commun.">
        <title>Thousands of microbial genomes shed light on interconnected biogeochemical processes in an aquifer system.</title>
        <authorList>
            <person name="Anantharaman K."/>
            <person name="Brown C.T."/>
            <person name="Hug L.A."/>
            <person name="Sharon I."/>
            <person name="Castelle C.J."/>
            <person name="Probst A.J."/>
            <person name="Thomas B.C."/>
            <person name="Singh A."/>
            <person name="Wilkins M.J."/>
            <person name="Karaoz U."/>
            <person name="Brodie E.L."/>
            <person name="Williams K.H."/>
            <person name="Hubbard S.S."/>
            <person name="Banfield J.F."/>
        </authorList>
    </citation>
    <scope>NUCLEOTIDE SEQUENCE [LARGE SCALE GENOMIC DNA]</scope>
</reference>
<dbReference type="Proteomes" id="UP000177588">
    <property type="component" value="Unassembled WGS sequence"/>
</dbReference>
<dbReference type="EMBL" id="MHCT01000015">
    <property type="protein sequence ID" value="OGY26111.1"/>
    <property type="molecule type" value="Genomic_DNA"/>
</dbReference>